<evidence type="ECO:0000256" key="3">
    <source>
        <dbReference type="ARBA" id="ARBA00022638"/>
    </source>
</evidence>
<organism evidence="6 7">
    <name type="scientific">Providencia phage PSTRCR_120</name>
    <dbReference type="NCBI Taxonomy" id="2800826"/>
    <lineage>
        <taxon>Viruses</taxon>
        <taxon>Duplodnaviria</taxon>
        <taxon>Heunggongvirae</taxon>
        <taxon>Uroviricota</taxon>
        <taxon>Caudoviricetes</taxon>
        <taxon>Autographivirales</taxon>
        <taxon>Autotranscriptaviridae</taxon>
        <taxon>Studiervirinae</taxon>
        <taxon>Solymavirus</taxon>
        <taxon>Solymavirus PSTRCR120</taxon>
    </lineage>
</organism>
<sequence length="152" mass="16839">MANFKKRLSTDHIVIHCSATRPSMDVGVRQIRQWHLAQGWLDVGYHFIIKRDGTVEEGRPIDAVGSGVKNHNHNTVHICLVGGVPEDNPNGFEANFTDAQNESLKELVAKCQKYYSRADVIGHHDLDSGKACPSFSVSHWLDTGEFITASKG</sequence>
<feature type="domain" description="Peptidoglycan recognition protein family" evidence="5">
    <location>
        <begin position="2"/>
        <end position="114"/>
    </location>
</feature>
<protein>
    <submittedName>
        <fullName evidence="6">Endolysin</fullName>
    </submittedName>
</protein>
<dbReference type="GO" id="GO:0008745">
    <property type="term" value="F:N-acetylmuramoyl-L-alanine amidase activity"/>
    <property type="evidence" value="ECO:0007669"/>
    <property type="project" value="InterPro"/>
</dbReference>
<dbReference type="Pfam" id="PF01510">
    <property type="entry name" value="Amidase_2"/>
    <property type="match status" value="1"/>
</dbReference>
<feature type="domain" description="N-acetylmuramoyl-L-alanine amidase" evidence="4">
    <location>
        <begin position="1"/>
        <end position="134"/>
    </location>
</feature>
<proteinExistence type="inferred from homology"/>
<evidence type="ECO:0000256" key="1">
    <source>
        <dbReference type="ARBA" id="ARBA00007553"/>
    </source>
</evidence>
<keyword evidence="7" id="KW-1185">Reference proteome</keyword>
<evidence type="ECO:0000313" key="7">
    <source>
        <dbReference type="Proteomes" id="UP000595268"/>
    </source>
</evidence>
<dbReference type="GO" id="GO:0042742">
    <property type="term" value="P:defense response to bacterium"/>
    <property type="evidence" value="ECO:0007669"/>
    <property type="project" value="UniProtKB-KW"/>
</dbReference>
<dbReference type="InterPro" id="IPR002502">
    <property type="entry name" value="Amidase_domain"/>
</dbReference>
<dbReference type="InterPro" id="IPR006619">
    <property type="entry name" value="PGRP_domain_met/bac"/>
</dbReference>
<evidence type="ECO:0000259" key="5">
    <source>
        <dbReference type="SMART" id="SM00701"/>
    </source>
</evidence>
<name>A0A7T6ZLZ2_9CAUD</name>
<dbReference type="SMART" id="SM00644">
    <property type="entry name" value="Ami_2"/>
    <property type="match status" value="1"/>
</dbReference>
<reference evidence="6 7" key="1">
    <citation type="submission" date="2020-12" db="EMBL/GenBank/DDBJ databases">
        <authorList>
            <person name="Rakov C."/>
            <person name="Alkalay-Oren S."/>
            <person name="Coppenhagen-Glazer S."/>
            <person name="Hazan R."/>
        </authorList>
    </citation>
    <scope>NUCLEOTIDE SEQUENCE [LARGE SCALE GENOMIC DNA]</scope>
</reference>
<dbReference type="InterPro" id="IPR015510">
    <property type="entry name" value="PGRP"/>
</dbReference>
<keyword evidence="3" id="KW-0081">Bacteriolytic enzyme</keyword>
<dbReference type="CDD" id="cd06583">
    <property type="entry name" value="PGRP"/>
    <property type="match status" value="1"/>
</dbReference>
<dbReference type="SMART" id="SM00701">
    <property type="entry name" value="PGRP"/>
    <property type="match status" value="1"/>
</dbReference>
<accession>A0A7T6ZLZ2</accession>
<comment type="similarity">
    <text evidence="1">Belongs to the N-acetylmuramoyl-L-alanine amidase 2 family.</text>
</comment>
<dbReference type="InterPro" id="IPR036505">
    <property type="entry name" value="Amidase/PGRP_sf"/>
</dbReference>
<dbReference type="Gene3D" id="3.40.80.10">
    <property type="entry name" value="Peptidoglycan recognition protein-like"/>
    <property type="match status" value="1"/>
</dbReference>
<dbReference type="GO" id="GO:0001897">
    <property type="term" value="P:symbiont-mediated cytolysis of host cell"/>
    <property type="evidence" value="ECO:0007669"/>
    <property type="project" value="UniProtKB-ARBA"/>
</dbReference>
<dbReference type="GO" id="GO:0008270">
    <property type="term" value="F:zinc ion binding"/>
    <property type="evidence" value="ECO:0007669"/>
    <property type="project" value="InterPro"/>
</dbReference>
<evidence type="ECO:0000313" key="6">
    <source>
        <dbReference type="EMBL" id="QQK88340.1"/>
    </source>
</evidence>
<evidence type="ECO:0000259" key="4">
    <source>
        <dbReference type="SMART" id="SM00644"/>
    </source>
</evidence>
<dbReference type="PANTHER" id="PTHR11022">
    <property type="entry name" value="PEPTIDOGLYCAN RECOGNITION PROTEIN"/>
    <property type="match status" value="1"/>
</dbReference>
<dbReference type="SUPFAM" id="SSF55846">
    <property type="entry name" value="N-acetylmuramoyl-L-alanine amidase-like"/>
    <property type="match status" value="1"/>
</dbReference>
<dbReference type="Proteomes" id="UP000595268">
    <property type="component" value="Segment"/>
</dbReference>
<dbReference type="EMBL" id="MW358928">
    <property type="protein sequence ID" value="QQK88340.1"/>
    <property type="molecule type" value="Genomic_DNA"/>
</dbReference>
<dbReference type="PANTHER" id="PTHR11022:SF41">
    <property type="entry name" value="PEPTIDOGLYCAN-RECOGNITION PROTEIN LC-RELATED"/>
    <property type="match status" value="1"/>
</dbReference>
<keyword evidence="2" id="KW-0929">Antimicrobial</keyword>
<evidence type="ECO:0000256" key="2">
    <source>
        <dbReference type="ARBA" id="ARBA00022529"/>
    </source>
</evidence>
<dbReference type="GO" id="GO:0009253">
    <property type="term" value="P:peptidoglycan catabolic process"/>
    <property type="evidence" value="ECO:0007669"/>
    <property type="project" value="InterPro"/>
</dbReference>